<feature type="region of interest" description="Disordered" evidence="1">
    <location>
        <begin position="1"/>
        <end position="44"/>
    </location>
</feature>
<keyword evidence="3" id="KW-1185">Reference proteome</keyword>
<dbReference type="RefSeq" id="XP_011312878.1">
    <property type="nucleotide sequence ID" value="XM_011314576.1"/>
</dbReference>
<gene>
    <name evidence="2" type="primary">orc2</name>
    <name evidence="4" type="synonym">LOC105272434</name>
    <name evidence="2" type="ORF">g.70715</name>
</gene>
<organism evidence="2">
    <name type="scientific">Fopius arisanus</name>
    <dbReference type="NCBI Taxonomy" id="64838"/>
    <lineage>
        <taxon>Eukaryota</taxon>
        <taxon>Metazoa</taxon>
        <taxon>Ecdysozoa</taxon>
        <taxon>Arthropoda</taxon>
        <taxon>Hexapoda</taxon>
        <taxon>Insecta</taxon>
        <taxon>Pterygota</taxon>
        <taxon>Neoptera</taxon>
        <taxon>Endopterygota</taxon>
        <taxon>Hymenoptera</taxon>
        <taxon>Apocrita</taxon>
        <taxon>Ichneumonoidea</taxon>
        <taxon>Braconidae</taxon>
        <taxon>Opiinae</taxon>
        <taxon>Fopius</taxon>
    </lineage>
</organism>
<dbReference type="Proteomes" id="UP000694866">
    <property type="component" value="Unplaced"/>
</dbReference>
<dbReference type="EMBL" id="GBYB01002306">
    <property type="protein sequence ID" value="JAG72073.1"/>
    <property type="molecule type" value="Transcribed_RNA"/>
</dbReference>
<reference evidence="4" key="2">
    <citation type="submission" date="2025-04" db="UniProtKB">
        <authorList>
            <consortium name="RefSeq"/>
        </authorList>
    </citation>
    <scope>IDENTIFICATION</scope>
    <source>
        <strain evidence="4">USDA-PBARC FA_bdor</strain>
        <tissue evidence="4">Whole organism</tissue>
    </source>
</reference>
<feature type="compositionally biased region" description="Polar residues" evidence="1">
    <location>
        <begin position="21"/>
        <end position="34"/>
    </location>
</feature>
<evidence type="ECO:0000256" key="1">
    <source>
        <dbReference type="SAM" id="MobiDB-lite"/>
    </source>
</evidence>
<dbReference type="AlphaFoldDB" id="A0A0C9R6C7"/>
<feature type="compositionally biased region" description="Basic residues" evidence="1">
    <location>
        <begin position="1"/>
        <end position="12"/>
    </location>
</feature>
<dbReference type="OrthoDB" id="7617229at2759"/>
<accession>A0A9R1UA56</accession>
<accession>A0A0C9R6C7</accession>
<name>A0A0C9R6C7_9HYME</name>
<protein>
    <submittedName>
        <fullName evidence="2">Orc2 protein</fullName>
    </submittedName>
</protein>
<proteinExistence type="predicted"/>
<sequence length="150" mass="16440">MSPKGNKSKLKKTGVADPMHNLSQPRATTSSANPTILPGSETIEPTPPIVINNGGVDTKQLVNNILAKVTNNNFKIKCRGNSSIISLQNRADHEIVCKILDDKKILFFTYGFKQHKYSKFILKGLPSSFSEKDIEEEIAATGIKSDQALN</sequence>
<reference evidence="2" key="1">
    <citation type="submission" date="2015-01" db="EMBL/GenBank/DDBJ databases">
        <title>Transcriptome Assembly of Fopius arisanus.</title>
        <authorList>
            <person name="Geib S."/>
        </authorList>
    </citation>
    <scope>NUCLEOTIDE SEQUENCE</scope>
</reference>
<dbReference type="GeneID" id="105272434"/>
<evidence type="ECO:0000313" key="3">
    <source>
        <dbReference type="Proteomes" id="UP000694866"/>
    </source>
</evidence>
<evidence type="ECO:0000313" key="2">
    <source>
        <dbReference type="EMBL" id="JAG72073.1"/>
    </source>
</evidence>
<dbReference type="KEGG" id="fas:105272434"/>
<evidence type="ECO:0000313" key="4">
    <source>
        <dbReference type="RefSeq" id="XP_011312878.1"/>
    </source>
</evidence>